<sequence length="152" mass="16076">MTNTPSSPASTPTLLFICTRNGGKSQMAAALAAKHGGDTVEVHSAGTNPGTSINEESAAAIAEVGADMSQGTPTAIDPDLLCRADRVIVLGSEAQVEPVDGMRAEIDTWITDEPSARGIEGMERMRLVRDDIDGRVRELLDGLKSEKTRTVR</sequence>
<evidence type="ECO:0000313" key="3">
    <source>
        <dbReference type="EMBL" id="MBB3023633.1"/>
    </source>
</evidence>
<dbReference type="Gene3D" id="3.40.50.2300">
    <property type="match status" value="1"/>
</dbReference>
<accession>A0A839QT09</accession>
<dbReference type="SUPFAM" id="SSF52788">
    <property type="entry name" value="Phosphotyrosine protein phosphatases I"/>
    <property type="match status" value="1"/>
</dbReference>
<feature type="domain" description="Phosphotyrosine protein phosphatase I" evidence="2">
    <location>
        <begin position="12"/>
        <end position="142"/>
    </location>
</feature>
<protein>
    <submittedName>
        <fullName evidence="3">Arsenate-mycothiol transferase</fullName>
        <ecNumber evidence="3">2.8.4.2</ecNumber>
    </submittedName>
</protein>
<dbReference type="EMBL" id="JACHWP010000008">
    <property type="protein sequence ID" value="MBB3023633.1"/>
    <property type="molecule type" value="Genomic_DNA"/>
</dbReference>
<dbReference type="InterPro" id="IPR036196">
    <property type="entry name" value="Ptyr_pPase_sf"/>
</dbReference>
<keyword evidence="1" id="KW-0059">Arsenical resistance</keyword>
<reference evidence="3 4" key="1">
    <citation type="submission" date="2020-08" db="EMBL/GenBank/DDBJ databases">
        <title>Sequencing the genomes of 1000 actinobacteria strains.</title>
        <authorList>
            <person name="Klenk H.-P."/>
        </authorList>
    </citation>
    <scope>NUCLEOTIDE SEQUENCE [LARGE SCALE GENOMIC DNA]</scope>
    <source>
        <strain evidence="3 4">DSM 23040</strain>
    </source>
</reference>
<proteinExistence type="predicted"/>
<keyword evidence="4" id="KW-1185">Reference proteome</keyword>
<comment type="caution">
    <text evidence="3">The sequence shown here is derived from an EMBL/GenBank/DDBJ whole genome shotgun (WGS) entry which is preliminary data.</text>
</comment>
<name>A0A839QT09_9MICO</name>
<dbReference type="PANTHER" id="PTHR43428:SF1">
    <property type="entry name" value="ARSENATE REDUCTASE"/>
    <property type="match status" value="1"/>
</dbReference>
<dbReference type="PANTHER" id="PTHR43428">
    <property type="entry name" value="ARSENATE REDUCTASE"/>
    <property type="match status" value="1"/>
</dbReference>
<organism evidence="3 4">
    <name type="scientific">Helcobacillus massiliensis</name>
    <dbReference type="NCBI Taxonomy" id="521392"/>
    <lineage>
        <taxon>Bacteria</taxon>
        <taxon>Bacillati</taxon>
        <taxon>Actinomycetota</taxon>
        <taxon>Actinomycetes</taxon>
        <taxon>Micrococcales</taxon>
        <taxon>Dermabacteraceae</taxon>
        <taxon>Helcobacillus</taxon>
    </lineage>
</organism>
<dbReference type="GO" id="GO:0102100">
    <property type="term" value="F:mycothiol-arsenate ligase activity"/>
    <property type="evidence" value="ECO:0007669"/>
    <property type="project" value="UniProtKB-EC"/>
</dbReference>
<gene>
    <name evidence="3" type="ORF">FHX50_001930</name>
</gene>
<dbReference type="InterPro" id="IPR023485">
    <property type="entry name" value="Ptyr_pPase"/>
</dbReference>
<dbReference type="EC" id="2.8.4.2" evidence="3"/>
<dbReference type="Pfam" id="PF01451">
    <property type="entry name" value="LMWPc"/>
    <property type="match status" value="1"/>
</dbReference>
<evidence type="ECO:0000313" key="4">
    <source>
        <dbReference type="Proteomes" id="UP000568050"/>
    </source>
</evidence>
<dbReference type="GO" id="GO:0046685">
    <property type="term" value="P:response to arsenic-containing substance"/>
    <property type="evidence" value="ECO:0007669"/>
    <property type="project" value="UniProtKB-KW"/>
</dbReference>
<dbReference type="SMART" id="SM00226">
    <property type="entry name" value="LMWPc"/>
    <property type="match status" value="1"/>
</dbReference>
<dbReference type="Proteomes" id="UP000568050">
    <property type="component" value="Unassembled WGS sequence"/>
</dbReference>
<dbReference type="AlphaFoldDB" id="A0A839QT09"/>
<dbReference type="RefSeq" id="WP_183376985.1">
    <property type="nucleotide sequence ID" value="NZ_CBCSFZ010000051.1"/>
</dbReference>
<evidence type="ECO:0000256" key="1">
    <source>
        <dbReference type="ARBA" id="ARBA00022849"/>
    </source>
</evidence>
<keyword evidence="3" id="KW-0808">Transferase</keyword>
<evidence type="ECO:0000259" key="2">
    <source>
        <dbReference type="SMART" id="SM00226"/>
    </source>
</evidence>